<dbReference type="EMBL" id="CADCXV010000831">
    <property type="protein sequence ID" value="CAB0036849.1"/>
    <property type="molecule type" value="Genomic_DNA"/>
</dbReference>
<organism evidence="3 4">
    <name type="scientific">Trichogramma brassicae</name>
    <dbReference type="NCBI Taxonomy" id="86971"/>
    <lineage>
        <taxon>Eukaryota</taxon>
        <taxon>Metazoa</taxon>
        <taxon>Ecdysozoa</taxon>
        <taxon>Arthropoda</taxon>
        <taxon>Hexapoda</taxon>
        <taxon>Insecta</taxon>
        <taxon>Pterygota</taxon>
        <taxon>Neoptera</taxon>
        <taxon>Endopterygota</taxon>
        <taxon>Hymenoptera</taxon>
        <taxon>Apocrita</taxon>
        <taxon>Proctotrupomorpha</taxon>
        <taxon>Chalcidoidea</taxon>
        <taxon>Trichogrammatidae</taxon>
        <taxon>Trichogramma</taxon>
    </lineage>
</organism>
<dbReference type="OrthoDB" id="27095at2759"/>
<dbReference type="Pfam" id="PF02198">
    <property type="entry name" value="SAM_PNT"/>
    <property type="match status" value="1"/>
</dbReference>
<dbReference type="AlphaFoldDB" id="A0A6H5IG95"/>
<reference evidence="3 4" key="1">
    <citation type="submission" date="2020-02" db="EMBL/GenBank/DDBJ databases">
        <authorList>
            <person name="Ferguson B K."/>
        </authorList>
    </citation>
    <scope>NUCLEOTIDE SEQUENCE [LARGE SCALE GENOMIC DNA]</scope>
</reference>
<dbReference type="SUPFAM" id="SSF47769">
    <property type="entry name" value="SAM/Pointed domain"/>
    <property type="match status" value="1"/>
</dbReference>
<dbReference type="InterPro" id="IPR013761">
    <property type="entry name" value="SAM/pointed_sf"/>
</dbReference>
<dbReference type="InterPro" id="IPR003118">
    <property type="entry name" value="Pointed_dom"/>
</dbReference>
<sequence length="495" mass="55681">MKGLFLHITRGRSVVSLKEMEQLNSLTNYNMPEMSELITSFLSGGEKQKQKPVKYSKIVPIECYNSDKEHRHRVFTNDDSALLLLLLQSVKALRLSLMSRVGVHALVCRSTRMWNKRKREREKREKCERPGENRLVVVALCQDLGATSAARVIEAMRACPRANFDHKDARFRKARAGRKLPPDSSLYYASSSSEASSPLLDATSYNIEFDRGSEGDVSLTPPSSSHTSDDCPINIDFALSLSDAALEDDVDDSGSVGKGNGRTMSGEVEKEDDRTGQSPPQQVLLPSDPLEWSAKHVSSWLSWCAGAFGLQPAPEPDLLAGLLGRDLLKWSLCKWMEVAPSAGRVLARHLGFLRLQSSGQQTEALKQIEADHSVYISARDFERRNFLCETELINISEEFTIVRKIEISSTKSPSRIMDYFRFFVLRFRASSRNTIGRMGLVRRKNSGSITALPSSLRVARLLDRVEYLYRIAYTCTRDVHSRDMERNSSLYDACP</sequence>
<accession>A0A6H5IG95</accession>
<dbReference type="Proteomes" id="UP000479190">
    <property type="component" value="Unassembled WGS sequence"/>
</dbReference>
<evidence type="ECO:0000313" key="3">
    <source>
        <dbReference type="EMBL" id="CAB0036849.1"/>
    </source>
</evidence>
<evidence type="ECO:0000259" key="2">
    <source>
        <dbReference type="PROSITE" id="PS51433"/>
    </source>
</evidence>
<evidence type="ECO:0000256" key="1">
    <source>
        <dbReference type="SAM" id="MobiDB-lite"/>
    </source>
</evidence>
<feature type="region of interest" description="Disordered" evidence="1">
    <location>
        <begin position="248"/>
        <end position="282"/>
    </location>
</feature>
<evidence type="ECO:0000313" key="4">
    <source>
        <dbReference type="Proteomes" id="UP000479190"/>
    </source>
</evidence>
<gene>
    <name evidence="3" type="ORF">TBRA_LOCUS8695</name>
</gene>
<protein>
    <recommendedName>
        <fullName evidence="2">PNT domain-containing protein</fullName>
    </recommendedName>
</protein>
<name>A0A6H5IG95_9HYME</name>
<dbReference type="GO" id="GO:0043565">
    <property type="term" value="F:sequence-specific DNA binding"/>
    <property type="evidence" value="ECO:0007669"/>
    <property type="project" value="InterPro"/>
</dbReference>
<proteinExistence type="predicted"/>
<dbReference type="Gene3D" id="1.10.150.50">
    <property type="entry name" value="Transcription Factor, Ets-1"/>
    <property type="match status" value="1"/>
</dbReference>
<dbReference type="PROSITE" id="PS51433">
    <property type="entry name" value="PNT"/>
    <property type="match status" value="1"/>
</dbReference>
<keyword evidence="4" id="KW-1185">Reference proteome</keyword>
<feature type="domain" description="PNT" evidence="2">
    <location>
        <begin position="271"/>
        <end position="357"/>
    </location>
</feature>